<evidence type="ECO:0000256" key="2">
    <source>
        <dbReference type="SAM" id="SignalP"/>
    </source>
</evidence>
<evidence type="ECO:0000313" key="3">
    <source>
        <dbReference type="EMBL" id="KAE8342124.1"/>
    </source>
</evidence>
<dbReference type="AlphaFoldDB" id="A0A5N6Y9J2"/>
<reference evidence="3" key="1">
    <citation type="submission" date="2019-04" db="EMBL/GenBank/DDBJ databases">
        <title>Friends and foes A comparative genomics study of 23 Aspergillus species from section Flavi.</title>
        <authorList>
            <consortium name="DOE Joint Genome Institute"/>
            <person name="Kjaerbolling I."/>
            <person name="Vesth T."/>
            <person name="Frisvad J.C."/>
            <person name="Nybo J.L."/>
            <person name="Theobald S."/>
            <person name="Kildgaard S."/>
            <person name="Isbrandt T."/>
            <person name="Kuo A."/>
            <person name="Sato A."/>
            <person name="Lyhne E.K."/>
            <person name="Kogle M.E."/>
            <person name="Wiebenga A."/>
            <person name="Kun R.S."/>
            <person name="Lubbers R.J."/>
            <person name="Makela M.R."/>
            <person name="Barry K."/>
            <person name="Chovatia M."/>
            <person name="Clum A."/>
            <person name="Daum C."/>
            <person name="Haridas S."/>
            <person name="He G."/>
            <person name="LaButti K."/>
            <person name="Lipzen A."/>
            <person name="Mondo S."/>
            <person name="Riley R."/>
            <person name="Salamov A."/>
            <person name="Simmons B.A."/>
            <person name="Magnuson J.K."/>
            <person name="Henrissat B."/>
            <person name="Mortensen U.H."/>
            <person name="Larsen T.O."/>
            <person name="Devries R.P."/>
            <person name="Grigoriev I.V."/>
            <person name="Machida M."/>
            <person name="Baker S.E."/>
            <person name="Andersen M.R."/>
        </authorList>
    </citation>
    <scope>NUCLEOTIDE SEQUENCE</scope>
    <source>
        <strain evidence="3">CBS 117612</strain>
    </source>
</reference>
<keyword evidence="2" id="KW-0732">Signal</keyword>
<name>A0A5N6Y9J2_9EURO</name>
<protein>
    <submittedName>
        <fullName evidence="3">Uncharacterized protein</fullName>
    </submittedName>
</protein>
<feature type="region of interest" description="Disordered" evidence="1">
    <location>
        <begin position="68"/>
        <end position="88"/>
    </location>
</feature>
<feature type="signal peptide" evidence="2">
    <location>
        <begin position="1"/>
        <end position="18"/>
    </location>
</feature>
<dbReference type="Proteomes" id="UP000325558">
    <property type="component" value="Unassembled WGS sequence"/>
</dbReference>
<feature type="chain" id="PRO_5024824977" evidence="2">
    <location>
        <begin position="19"/>
        <end position="88"/>
    </location>
</feature>
<evidence type="ECO:0000256" key="1">
    <source>
        <dbReference type="SAM" id="MobiDB-lite"/>
    </source>
</evidence>
<gene>
    <name evidence="3" type="ORF">BDV24DRAFT_44919</name>
</gene>
<dbReference type="EMBL" id="ML737136">
    <property type="protein sequence ID" value="KAE8342124.1"/>
    <property type="molecule type" value="Genomic_DNA"/>
</dbReference>
<sequence>MYWLPTLLYWWAIPSCIAHQIPRDDHDSSPLNEGFEKKVNWALEHFRIPGLAVSVVRGEDIFAKSRSTLCSKEPAPPRHSQRQRSPFS</sequence>
<proteinExistence type="predicted"/>
<accession>A0A5N6Y9J2</accession>
<organism evidence="3">
    <name type="scientific">Aspergillus arachidicola</name>
    <dbReference type="NCBI Taxonomy" id="656916"/>
    <lineage>
        <taxon>Eukaryota</taxon>
        <taxon>Fungi</taxon>
        <taxon>Dikarya</taxon>
        <taxon>Ascomycota</taxon>
        <taxon>Pezizomycotina</taxon>
        <taxon>Eurotiomycetes</taxon>
        <taxon>Eurotiomycetidae</taxon>
        <taxon>Eurotiales</taxon>
        <taxon>Aspergillaceae</taxon>
        <taxon>Aspergillus</taxon>
        <taxon>Aspergillus subgen. Circumdati</taxon>
    </lineage>
</organism>